<protein>
    <submittedName>
        <fullName evidence="7">Circadian locomotor output cycles kaput</fullName>
    </submittedName>
</protein>
<dbReference type="InterPro" id="IPR011598">
    <property type="entry name" value="bHLH_dom"/>
</dbReference>
<accession>A0A976YHE7</accession>
<dbReference type="PANTHER" id="PTHR46055">
    <property type="entry name" value="CIRCADIAN LOCOMOTER OUTPUT CYCLES PROTEIN KAPUT"/>
    <property type="match status" value="1"/>
</dbReference>
<evidence type="ECO:0000259" key="5">
    <source>
        <dbReference type="PROSITE" id="PS50112"/>
    </source>
</evidence>
<feature type="region of interest" description="Disordered" evidence="4">
    <location>
        <begin position="45"/>
        <end position="68"/>
    </location>
</feature>
<keyword evidence="1" id="KW-0090">Biological rhythms</keyword>
<feature type="region of interest" description="Disordered" evidence="4">
    <location>
        <begin position="521"/>
        <end position="556"/>
    </location>
</feature>
<dbReference type="SMART" id="SM00091">
    <property type="entry name" value="PAS"/>
    <property type="match status" value="2"/>
</dbReference>
<evidence type="ECO:0000313" key="7">
    <source>
        <dbReference type="EMBL" id="UVG61503.1"/>
    </source>
</evidence>
<feature type="compositionally biased region" description="Low complexity" evidence="4">
    <location>
        <begin position="580"/>
        <end position="593"/>
    </location>
</feature>
<dbReference type="GO" id="GO:1990513">
    <property type="term" value="C:CLOCK-BMAL transcription complex"/>
    <property type="evidence" value="ECO:0007669"/>
    <property type="project" value="TreeGrafter"/>
</dbReference>
<sequence length="716" mass="83862">MSYTNSDRYYRDRRSSSCSLKSEDSDLEMDDGSFTNSSSGFSRMNSTYSSSTYSLNDKRRSRNQNEKKRRDQFNLLIQELGNLLNHPRKIDKATVLNETLFFFRNYNEKPLYNKEIDFKFKPFFLQNDEFMRFMIEFQNAFCLVFDLNGDIKYVSDDIIHLMGYFPKNMQNCSIFEFIDENSVKQLKNYLKRKFNPMDHISFECKFKKINNENKSYEPIKIKGFFKCTPNSVDSIGHFNTIAKLDCFMSVGELYPSDNNKREFRSEFSMDLKYTSLDSKATEIIGYSPIEIIGTCSYDYCHLDDLEKLIDCHKKLLQNGAVPLIAYRFRTKGQQWLWIQSRFQILYHQTAMKPYAIMAYNHVISLNEVVESKDLLDVTSFCESLGNTKFSETLTVDTKVEMENNQVPIQNDQNSDPTESNQATGSNLLMSASNNKTSIKQEKHIDESLGSIFLRSFNDIEYRNYVLSQFKLKKQKIESTIKKHQEELKILEETMDNIRDEKKLASWVLEFQRQEYNSNLYKNNHNFNQSKNEKSSSTSHGSLQTDQQKTQVQKNNQSLQQANYHLSSNESVMVKQNQYDSANQSQYSNKNKNSPLMSQKQMSEEPNFPKNEYQQNYDNNNNLRMNKTQKRSYSSSPAPPCNRNNFNEEAELVGQLINIRKVLPRSSYPNEINNDQKNTLTKNSLSSVNLQSMDMDDLNPEMIDKLLNNYNFESFQN</sequence>
<dbReference type="GO" id="GO:0000978">
    <property type="term" value="F:RNA polymerase II cis-regulatory region sequence-specific DNA binding"/>
    <property type="evidence" value="ECO:0007669"/>
    <property type="project" value="TreeGrafter"/>
</dbReference>
<dbReference type="Gene3D" id="4.10.280.10">
    <property type="entry name" value="Helix-loop-helix DNA-binding domain"/>
    <property type="match status" value="1"/>
</dbReference>
<dbReference type="Gene3D" id="3.30.450.20">
    <property type="entry name" value="PAS domain"/>
    <property type="match status" value="2"/>
</dbReference>
<evidence type="ECO:0000259" key="6">
    <source>
        <dbReference type="PROSITE" id="PS50888"/>
    </source>
</evidence>
<evidence type="ECO:0000256" key="2">
    <source>
        <dbReference type="ARBA" id="ARBA00023242"/>
    </source>
</evidence>
<feature type="region of interest" description="Disordered" evidence="4">
    <location>
        <begin position="580"/>
        <end position="622"/>
    </location>
</feature>
<proteinExistence type="evidence at transcript level"/>
<dbReference type="PROSITE" id="PS50888">
    <property type="entry name" value="BHLH"/>
    <property type="match status" value="1"/>
</dbReference>
<feature type="domain" description="BHLH" evidence="6">
    <location>
        <begin position="57"/>
        <end position="106"/>
    </location>
</feature>
<dbReference type="InterPro" id="IPR047230">
    <property type="entry name" value="CLOCK-like"/>
</dbReference>
<dbReference type="AlphaFoldDB" id="A0A976YHE7"/>
<dbReference type="Pfam" id="PF00010">
    <property type="entry name" value="HLH"/>
    <property type="match status" value="1"/>
</dbReference>
<feature type="coiled-coil region" evidence="3">
    <location>
        <begin position="466"/>
        <end position="500"/>
    </location>
</feature>
<dbReference type="PROSITE" id="PS50112">
    <property type="entry name" value="PAS"/>
    <property type="match status" value="2"/>
</dbReference>
<dbReference type="CDD" id="cd00130">
    <property type="entry name" value="PAS"/>
    <property type="match status" value="2"/>
</dbReference>
<dbReference type="InterPro" id="IPR036638">
    <property type="entry name" value="HLH_DNA-bd_sf"/>
</dbReference>
<dbReference type="SUPFAM" id="SSF55785">
    <property type="entry name" value="PYP-like sensor domain (PAS domain)"/>
    <property type="match status" value="2"/>
</dbReference>
<organism evidence="7">
    <name type="scientific">Brachionus plicatilis</name>
    <name type="common">Marine rotifer</name>
    <name type="synonym">Brachionus muelleri</name>
    <dbReference type="NCBI Taxonomy" id="10195"/>
    <lineage>
        <taxon>Eukaryota</taxon>
        <taxon>Metazoa</taxon>
        <taxon>Spiralia</taxon>
        <taxon>Gnathifera</taxon>
        <taxon>Rotifera</taxon>
        <taxon>Eurotatoria</taxon>
        <taxon>Monogononta</taxon>
        <taxon>Pseudotrocha</taxon>
        <taxon>Ploima</taxon>
        <taxon>Brachionidae</taxon>
        <taxon>Brachionus</taxon>
    </lineage>
</organism>
<dbReference type="PANTHER" id="PTHR46055:SF3">
    <property type="entry name" value="CIRCADIAN LOCOMOTER OUTPUT CYCLES PROTEIN KAPUT"/>
    <property type="match status" value="1"/>
</dbReference>
<dbReference type="GO" id="GO:0032922">
    <property type="term" value="P:circadian regulation of gene expression"/>
    <property type="evidence" value="ECO:0007669"/>
    <property type="project" value="InterPro"/>
</dbReference>
<feature type="region of interest" description="Disordered" evidence="4">
    <location>
        <begin position="406"/>
        <end position="425"/>
    </location>
</feature>
<evidence type="ECO:0000256" key="1">
    <source>
        <dbReference type="ARBA" id="ARBA00023108"/>
    </source>
</evidence>
<feature type="domain" description="PAS" evidence="5">
    <location>
        <begin position="277"/>
        <end position="319"/>
    </location>
</feature>
<dbReference type="EMBL" id="ON409467">
    <property type="protein sequence ID" value="UVG61503.1"/>
    <property type="molecule type" value="mRNA"/>
</dbReference>
<evidence type="ECO:0000256" key="4">
    <source>
        <dbReference type="SAM" id="MobiDB-lite"/>
    </source>
</evidence>
<dbReference type="GO" id="GO:0000981">
    <property type="term" value="F:DNA-binding transcription factor activity, RNA polymerase II-specific"/>
    <property type="evidence" value="ECO:0007669"/>
    <property type="project" value="InterPro"/>
</dbReference>
<dbReference type="InterPro" id="IPR035965">
    <property type="entry name" value="PAS-like_dom_sf"/>
</dbReference>
<reference evidence="7" key="1">
    <citation type="journal article" date="2022" name="Mar. Pollut. Bull.">
        <title>Oxidative stress-mediated synergistic deleterious effects of nano- and microplastics in the hypoxia-conditioned marine rotifer Brachionus plicatilis.</title>
        <authorList>
            <person name="Lee Y."/>
            <person name="Kim M.S."/>
            <person name="Park J.J.C."/>
            <person name="Lee Y.H."/>
            <person name="Lee J.S."/>
        </authorList>
    </citation>
    <scope>NUCLEOTIDE SEQUENCE</scope>
</reference>
<reference evidence="7" key="2">
    <citation type="submission" date="2022-05" db="EMBL/GenBank/DDBJ databases">
        <authorList>
            <person name="Lee Y."/>
            <person name="Kim M.-S."/>
            <person name="Lee Y.H."/>
            <person name="Lee J.-S."/>
        </authorList>
    </citation>
    <scope>NUCLEOTIDE SEQUENCE</scope>
</reference>
<dbReference type="GO" id="GO:0046983">
    <property type="term" value="F:protein dimerization activity"/>
    <property type="evidence" value="ECO:0007669"/>
    <property type="project" value="InterPro"/>
</dbReference>
<keyword evidence="2" id="KW-0539">Nucleus</keyword>
<name>A0A976YHE7_BRAPC</name>
<dbReference type="Pfam" id="PF14598">
    <property type="entry name" value="PAS_11"/>
    <property type="match status" value="1"/>
</dbReference>
<keyword evidence="3" id="KW-0175">Coiled coil</keyword>
<dbReference type="InterPro" id="IPR000014">
    <property type="entry name" value="PAS"/>
</dbReference>
<feature type="domain" description="PAS" evidence="5">
    <location>
        <begin position="127"/>
        <end position="197"/>
    </location>
</feature>
<feature type="compositionally biased region" description="Low complexity" evidence="4">
    <location>
        <begin position="610"/>
        <end position="621"/>
    </location>
</feature>
<dbReference type="SUPFAM" id="SSF47459">
    <property type="entry name" value="HLH, helix-loop-helix DNA-binding domain"/>
    <property type="match status" value="1"/>
</dbReference>
<evidence type="ECO:0000256" key="3">
    <source>
        <dbReference type="SAM" id="Coils"/>
    </source>
</evidence>
<gene>
    <name evidence="7" type="primary">clock</name>
</gene>
<feature type="region of interest" description="Disordered" evidence="4">
    <location>
        <begin position="1"/>
        <end position="31"/>
    </location>
</feature>